<sequence length="133" mass="14585">MNLIVYTHLDTRGVSPGALEVALHRLGAWLDAERDTLGSVLAQAGRRGASSVLEALDQLHLEPEATPRDLRELLEEARIRLEVLLETVSDIPARCRLETAWGLSGPASFDTHVRWSAARLADILATLRRALAT</sequence>
<protein>
    <submittedName>
        <fullName evidence="1">Uncharacterized protein</fullName>
    </submittedName>
</protein>
<proteinExistence type="predicted"/>
<gene>
    <name evidence="1" type="ORF">LCGC14_1587270</name>
</gene>
<reference evidence="1" key="1">
    <citation type="journal article" date="2015" name="Nature">
        <title>Complex archaea that bridge the gap between prokaryotes and eukaryotes.</title>
        <authorList>
            <person name="Spang A."/>
            <person name="Saw J.H."/>
            <person name="Jorgensen S.L."/>
            <person name="Zaremba-Niedzwiedzka K."/>
            <person name="Martijn J."/>
            <person name="Lind A.E."/>
            <person name="van Eijk R."/>
            <person name="Schleper C."/>
            <person name="Guy L."/>
            <person name="Ettema T.J."/>
        </authorList>
    </citation>
    <scope>NUCLEOTIDE SEQUENCE</scope>
</reference>
<organism evidence="1">
    <name type="scientific">marine sediment metagenome</name>
    <dbReference type="NCBI Taxonomy" id="412755"/>
    <lineage>
        <taxon>unclassified sequences</taxon>
        <taxon>metagenomes</taxon>
        <taxon>ecological metagenomes</taxon>
    </lineage>
</organism>
<evidence type="ECO:0000313" key="1">
    <source>
        <dbReference type="EMBL" id="KKM26185.1"/>
    </source>
</evidence>
<name>A0A0F9LFF0_9ZZZZ</name>
<comment type="caution">
    <text evidence="1">The sequence shown here is derived from an EMBL/GenBank/DDBJ whole genome shotgun (WGS) entry which is preliminary data.</text>
</comment>
<dbReference type="EMBL" id="LAZR01012562">
    <property type="protein sequence ID" value="KKM26185.1"/>
    <property type="molecule type" value="Genomic_DNA"/>
</dbReference>
<dbReference type="AlphaFoldDB" id="A0A0F9LFF0"/>
<accession>A0A0F9LFF0</accession>